<feature type="transmembrane region" description="Helical" evidence="8">
    <location>
        <begin position="20"/>
        <end position="38"/>
    </location>
</feature>
<comment type="similarity">
    <text evidence="2">Belongs to the ABC-2 integral membrane protein family.</text>
</comment>
<evidence type="ECO:0000256" key="2">
    <source>
        <dbReference type="ARBA" id="ARBA00007783"/>
    </source>
</evidence>
<evidence type="ECO:0000313" key="10">
    <source>
        <dbReference type="EMBL" id="MFB9731690.1"/>
    </source>
</evidence>
<keyword evidence="11" id="KW-1185">Reference proteome</keyword>
<evidence type="ECO:0000256" key="8">
    <source>
        <dbReference type="SAM" id="Phobius"/>
    </source>
</evidence>
<dbReference type="InterPro" id="IPR013525">
    <property type="entry name" value="ABC2_TM"/>
</dbReference>
<sequence length="385" mass="39664">MSAVVAIAVHELKRFLADRFNLFFVLVLPMILVVVLGLQATSQSASSVGVVDGAEGANAATFAAVLVDQLDAAGLEATAYPDEEELADAVTEGALDVGVVVRSAEPAELEMVAPGEEAPPGLDQLVRGAADSAVVELGRRQALAGAAEASADEVAAVLERAEEQRDPVTVDVRSTDPVMQEFASMGRFDIGAGGQLLLFVFLNTLTAASATIQARRSGALRRVMAAPVSARQVVAGQALGRFVVAVFQGVYIMAASSLLFGVEWGNLAVVSVVVAVFGLVAAGVALLIGVLMDGEGVASGVAVGVGLVLAALGGSMVPLEFFPETMRRFAYLTPHAWAYEAIAEVQRRGGGLVDVLPQVGVLAGMAAVVLALGTWALRRSLGRVM</sequence>
<dbReference type="PANTHER" id="PTHR30294:SF38">
    <property type="entry name" value="TRANSPORT PERMEASE PROTEIN"/>
    <property type="match status" value="1"/>
</dbReference>
<dbReference type="EMBL" id="JBHMAX010000013">
    <property type="protein sequence ID" value="MFB9731690.1"/>
    <property type="molecule type" value="Genomic_DNA"/>
</dbReference>
<feature type="transmembrane region" description="Helical" evidence="8">
    <location>
        <begin position="268"/>
        <end position="290"/>
    </location>
</feature>
<feature type="domain" description="ABC transmembrane type-2" evidence="9">
    <location>
        <begin position="155"/>
        <end position="380"/>
    </location>
</feature>
<dbReference type="Pfam" id="PF12698">
    <property type="entry name" value="ABC2_membrane_3"/>
    <property type="match status" value="1"/>
</dbReference>
<feature type="transmembrane region" description="Helical" evidence="8">
    <location>
        <begin position="297"/>
        <end position="317"/>
    </location>
</feature>
<organism evidence="10 11">
    <name type="scientific">Ornithinimicrobium kibberense</name>
    <dbReference type="NCBI Taxonomy" id="282060"/>
    <lineage>
        <taxon>Bacteria</taxon>
        <taxon>Bacillati</taxon>
        <taxon>Actinomycetota</taxon>
        <taxon>Actinomycetes</taxon>
        <taxon>Micrococcales</taxon>
        <taxon>Ornithinimicrobiaceae</taxon>
        <taxon>Ornithinimicrobium</taxon>
    </lineage>
</organism>
<dbReference type="Proteomes" id="UP001589613">
    <property type="component" value="Unassembled WGS sequence"/>
</dbReference>
<evidence type="ECO:0000259" key="9">
    <source>
        <dbReference type="PROSITE" id="PS51012"/>
    </source>
</evidence>
<evidence type="ECO:0000313" key="11">
    <source>
        <dbReference type="Proteomes" id="UP001589613"/>
    </source>
</evidence>
<keyword evidence="6 8" id="KW-1133">Transmembrane helix</keyword>
<evidence type="ECO:0000256" key="6">
    <source>
        <dbReference type="ARBA" id="ARBA00022989"/>
    </source>
</evidence>
<protein>
    <submittedName>
        <fullName evidence="10">ABC transporter permease</fullName>
    </submittedName>
</protein>
<dbReference type="PANTHER" id="PTHR30294">
    <property type="entry name" value="MEMBRANE COMPONENT OF ABC TRANSPORTER YHHJ-RELATED"/>
    <property type="match status" value="1"/>
</dbReference>
<proteinExistence type="inferred from homology"/>
<reference evidence="10 11" key="1">
    <citation type="submission" date="2024-09" db="EMBL/GenBank/DDBJ databases">
        <authorList>
            <person name="Sun Q."/>
            <person name="Mori K."/>
        </authorList>
    </citation>
    <scope>NUCLEOTIDE SEQUENCE [LARGE SCALE GENOMIC DNA]</scope>
    <source>
        <strain evidence="10 11">JCM 12763</strain>
    </source>
</reference>
<feature type="transmembrane region" description="Helical" evidence="8">
    <location>
        <begin position="239"/>
        <end position="262"/>
    </location>
</feature>
<evidence type="ECO:0000256" key="5">
    <source>
        <dbReference type="ARBA" id="ARBA00022692"/>
    </source>
</evidence>
<comment type="subcellular location">
    <subcellularLocation>
        <location evidence="1">Cell membrane</location>
        <topology evidence="1">Multi-pass membrane protein</topology>
    </subcellularLocation>
</comment>
<dbReference type="InterPro" id="IPR051449">
    <property type="entry name" value="ABC-2_transporter_component"/>
</dbReference>
<keyword evidence="7 8" id="KW-0472">Membrane</keyword>
<dbReference type="RefSeq" id="WP_141337621.1">
    <property type="nucleotide sequence ID" value="NZ_JBHMAX010000013.1"/>
</dbReference>
<accession>A0ABV5V1K7</accession>
<keyword evidence="4" id="KW-1003">Cell membrane</keyword>
<comment type="caution">
    <text evidence="10">The sequence shown here is derived from an EMBL/GenBank/DDBJ whole genome shotgun (WGS) entry which is preliminary data.</text>
</comment>
<feature type="transmembrane region" description="Helical" evidence="8">
    <location>
        <begin position="355"/>
        <end position="377"/>
    </location>
</feature>
<evidence type="ECO:0000256" key="7">
    <source>
        <dbReference type="ARBA" id="ARBA00023136"/>
    </source>
</evidence>
<dbReference type="PROSITE" id="PS51012">
    <property type="entry name" value="ABC_TM2"/>
    <property type="match status" value="1"/>
</dbReference>
<keyword evidence="5 8" id="KW-0812">Transmembrane</keyword>
<evidence type="ECO:0000256" key="1">
    <source>
        <dbReference type="ARBA" id="ARBA00004651"/>
    </source>
</evidence>
<evidence type="ECO:0000256" key="3">
    <source>
        <dbReference type="ARBA" id="ARBA00022448"/>
    </source>
</evidence>
<dbReference type="InterPro" id="IPR047817">
    <property type="entry name" value="ABC2_TM_bact-type"/>
</dbReference>
<gene>
    <name evidence="10" type="ORF">ACFFN0_06525</name>
</gene>
<name>A0ABV5V1K7_9MICO</name>
<evidence type="ECO:0000256" key="4">
    <source>
        <dbReference type="ARBA" id="ARBA00022475"/>
    </source>
</evidence>
<keyword evidence="3" id="KW-0813">Transport</keyword>